<dbReference type="InterPro" id="IPR011011">
    <property type="entry name" value="Znf_FYVE_PHD"/>
</dbReference>
<dbReference type="InterPro" id="IPR043548">
    <property type="entry name" value="PIKfyve"/>
</dbReference>
<keyword evidence="7" id="KW-1185">Reference proteome</keyword>
<keyword evidence="2 4" id="KW-0863">Zinc-finger</keyword>
<evidence type="ECO:0000313" key="8">
    <source>
        <dbReference type="WBParaSite" id="jg3350"/>
    </source>
</evidence>
<accession>A0A915E839</accession>
<dbReference type="PANTHER" id="PTHR46715:SF1">
    <property type="entry name" value="1-PHOSPHATIDYLINOSITOL 3-PHOSPHATE 5-KINASE"/>
    <property type="match status" value="1"/>
</dbReference>
<dbReference type="GO" id="GO:1903426">
    <property type="term" value="P:regulation of reactive oxygen species biosynthetic process"/>
    <property type="evidence" value="ECO:0007669"/>
    <property type="project" value="TreeGrafter"/>
</dbReference>
<reference evidence="8" key="1">
    <citation type="submission" date="2022-11" db="UniProtKB">
        <authorList>
            <consortium name="WormBaseParasite"/>
        </authorList>
    </citation>
    <scope>IDENTIFICATION</scope>
</reference>
<dbReference type="Proteomes" id="UP000887574">
    <property type="component" value="Unplaced"/>
</dbReference>
<evidence type="ECO:0000259" key="6">
    <source>
        <dbReference type="PROSITE" id="PS50178"/>
    </source>
</evidence>
<dbReference type="Pfam" id="PF01363">
    <property type="entry name" value="FYVE"/>
    <property type="match status" value="1"/>
</dbReference>
<dbReference type="GO" id="GO:0032438">
    <property type="term" value="P:melanosome organization"/>
    <property type="evidence" value="ECO:0007669"/>
    <property type="project" value="TreeGrafter"/>
</dbReference>
<evidence type="ECO:0000256" key="2">
    <source>
        <dbReference type="ARBA" id="ARBA00022771"/>
    </source>
</evidence>
<evidence type="ECO:0000256" key="5">
    <source>
        <dbReference type="SAM" id="MobiDB-lite"/>
    </source>
</evidence>
<dbReference type="GO" id="GO:0008270">
    <property type="term" value="F:zinc ion binding"/>
    <property type="evidence" value="ECO:0007669"/>
    <property type="project" value="UniProtKB-KW"/>
</dbReference>
<dbReference type="Gene3D" id="3.30.40.10">
    <property type="entry name" value="Zinc/RING finger domain, C3HC4 (zinc finger)"/>
    <property type="match status" value="1"/>
</dbReference>
<dbReference type="SUPFAM" id="SSF57903">
    <property type="entry name" value="FYVE/PHD zinc finger"/>
    <property type="match status" value="1"/>
</dbReference>
<proteinExistence type="predicted"/>
<dbReference type="GO" id="GO:0000285">
    <property type="term" value="F:1-phosphatidylinositol-3-phosphate 5-kinase activity"/>
    <property type="evidence" value="ECO:0007669"/>
    <property type="project" value="InterPro"/>
</dbReference>
<dbReference type="InterPro" id="IPR000306">
    <property type="entry name" value="Znf_FYVE"/>
</dbReference>
<sequence length="351" mass="39640">MLTLHNLAACPSHLNHHQRSQNLQNRSAVLPSTSAYNSNSAHSSSSSSPSPRHHSIPQQKKMSLISNMFKGLNEESTQPSNADTSLIDYQKSEFRRYWMPDSTGRECYECKEKFSAFRRRHHCRLCGQIFCGKCSNRQVNGAELGYSGVLRLCTFCADQVEDYIVERACGTAVDPNLSVDFLDNNANTSENENPADRIILEKAHFLPANPPGPEYFLSRGRGELTIDASESSLFPIGKYTPHGSQDSYTSGKTESHYLEKQFEEKTESLLDGLLKREHLDVDVWKPLLLGLTKKVIKTVLPKMMKMPEALNVLEFIHIKKLAVKENRRKMPSYEIIRGVSFTKSLAHTSML</sequence>
<dbReference type="GO" id="GO:0012506">
    <property type="term" value="C:vesicle membrane"/>
    <property type="evidence" value="ECO:0007669"/>
    <property type="project" value="TreeGrafter"/>
</dbReference>
<feature type="region of interest" description="Disordered" evidence="5">
    <location>
        <begin position="33"/>
        <end position="59"/>
    </location>
</feature>
<dbReference type="GO" id="GO:0090385">
    <property type="term" value="P:phagosome-lysosome fusion"/>
    <property type="evidence" value="ECO:0007669"/>
    <property type="project" value="TreeGrafter"/>
</dbReference>
<feature type="compositionally biased region" description="Low complexity" evidence="5">
    <location>
        <begin position="33"/>
        <end position="50"/>
    </location>
</feature>
<dbReference type="WBParaSite" id="jg3350">
    <property type="protein sequence ID" value="jg3350"/>
    <property type="gene ID" value="jg3350"/>
</dbReference>
<dbReference type="AlphaFoldDB" id="A0A915E839"/>
<dbReference type="GO" id="GO:0052810">
    <property type="term" value="F:1-phosphatidylinositol-5-kinase activity"/>
    <property type="evidence" value="ECO:0007669"/>
    <property type="project" value="TreeGrafter"/>
</dbReference>
<name>A0A915E839_9BILA</name>
<dbReference type="InterPro" id="IPR013083">
    <property type="entry name" value="Znf_RING/FYVE/PHD"/>
</dbReference>
<organism evidence="7 8">
    <name type="scientific">Ditylenchus dipsaci</name>
    <dbReference type="NCBI Taxonomy" id="166011"/>
    <lineage>
        <taxon>Eukaryota</taxon>
        <taxon>Metazoa</taxon>
        <taxon>Ecdysozoa</taxon>
        <taxon>Nematoda</taxon>
        <taxon>Chromadorea</taxon>
        <taxon>Rhabditida</taxon>
        <taxon>Tylenchina</taxon>
        <taxon>Tylenchomorpha</taxon>
        <taxon>Sphaerularioidea</taxon>
        <taxon>Anguinidae</taxon>
        <taxon>Anguininae</taxon>
        <taxon>Ditylenchus</taxon>
    </lineage>
</organism>
<dbReference type="SMART" id="SM00064">
    <property type="entry name" value="FYVE"/>
    <property type="match status" value="1"/>
</dbReference>
<keyword evidence="3" id="KW-0862">Zinc</keyword>
<evidence type="ECO:0000256" key="3">
    <source>
        <dbReference type="ARBA" id="ARBA00022833"/>
    </source>
</evidence>
<evidence type="ECO:0000256" key="1">
    <source>
        <dbReference type="ARBA" id="ARBA00022723"/>
    </source>
</evidence>
<dbReference type="InterPro" id="IPR017455">
    <property type="entry name" value="Znf_FYVE-rel"/>
</dbReference>
<keyword evidence="1" id="KW-0479">Metal-binding</keyword>
<dbReference type="FunFam" id="3.30.40.10:FF:000057">
    <property type="entry name" value="1-phosphatidylinositol 3-phosphate 5-kinase isoform X1"/>
    <property type="match status" value="1"/>
</dbReference>
<dbReference type="PROSITE" id="PS50178">
    <property type="entry name" value="ZF_FYVE"/>
    <property type="match status" value="1"/>
</dbReference>
<dbReference type="GO" id="GO:0031410">
    <property type="term" value="C:cytoplasmic vesicle"/>
    <property type="evidence" value="ECO:0007669"/>
    <property type="project" value="TreeGrafter"/>
</dbReference>
<protein>
    <submittedName>
        <fullName evidence="8">FYVE-type domain-containing protein</fullName>
    </submittedName>
</protein>
<evidence type="ECO:0000256" key="4">
    <source>
        <dbReference type="PROSITE-ProRule" id="PRU00091"/>
    </source>
</evidence>
<feature type="domain" description="FYVE-type" evidence="6">
    <location>
        <begin position="101"/>
        <end position="161"/>
    </location>
</feature>
<dbReference type="CDD" id="cd15725">
    <property type="entry name" value="FYVE_PIKfyve_Fab1"/>
    <property type="match status" value="1"/>
</dbReference>
<evidence type="ECO:0000313" key="7">
    <source>
        <dbReference type="Proteomes" id="UP000887574"/>
    </source>
</evidence>
<dbReference type="PANTHER" id="PTHR46715">
    <property type="entry name" value="1-PHOSPHATIDYLINOSITOL 3-PHOSPHATE 5-KINASE"/>
    <property type="match status" value="1"/>
</dbReference>